<dbReference type="Proteomes" id="UP000273044">
    <property type="component" value="Chromosome"/>
</dbReference>
<protein>
    <submittedName>
        <fullName evidence="2">Uncharacterized protein</fullName>
    </submittedName>
</protein>
<gene>
    <name evidence="2" type="ORF">NCTC12967_02878</name>
</gene>
<dbReference type="AlphaFoldDB" id="A0A448N2J5"/>
<organism evidence="2 3">
    <name type="scientific">Arachnia propionica</name>
    <dbReference type="NCBI Taxonomy" id="1750"/>
    <lineage>
        <taxon>Bacteria</taxon>
        <taxon>Bacillati</taxon>
        <taxon>Actinomycetota</taxon>
        <taxon>Actinomycetes</taxon>
        <taxon>Propionibacteriales</taxon>
        <taxon>Propionibacteriaceae</taxon>
        <taxon>Arachnia</taxon>
    </lineage>
</organism>
<sequence length="53" mass="5986">MTRPRTSVHILRWMIRAASEAGKPGWEAPDEPRETIPAVRGSKTETQENRGRA</sequence>
<keyword evidence="3" id="KW-1185">Reference proteome</keyword>
<name>A0A448N2J5_9ACTN</name>
<feature type="compositionally biased region" description="Basic and acidic residues" evidence="1">
    <location>
        <begin position="42"/>
        <end position="53"/>
    </location>
</feature>
<feature type="region of interest" description="Disordered" evidence="1">
    <location>
        <begin position="21"/>
        <end position="53"/>
    </location>
</feature>
<reference evidence="2 3" key="1">
    <citation type="submission" date="2018-12" db="EMBL/GenBank/DDBJ databases">
        <authorList>
            <consortium name="Pathogen Informatics"/>
        </authorList>
    </citation>
    <scope>NUCLEOTIDE SEQUENCE [LARGE SCALE GENOMIC DNA]</scope>
    <source>
        <strain evidence="2 3">NCTC12967</strain>
    </source>
</reference>
<dbReference type="EMBL" id="LR134406">
    <property type="protein sequence ID" value="VEH71552.1"/>
    <property type="molecule type" value="Genomic_DNA"/>
</dbReference>
<accession>A0A448N2J5</accession>
<proteinExistence type="predicted"/>
<evidence type="ECO:0000313" key="2">
    <source>
        <dbReference type="EMBL" id="VEH71552.1"/>
    </source>
</evidence>
<evidence type="ECO:0000256" key="1">
    <source>
        <dbReference type="SAM" id="MobiDB-lite"/>
    </source>
</evidence>
<evidence type="ECO:0000313" key="3">
    <source>
        <dbReference type="Proteomes" id="UP000273044"/>
    </source>
</evidence>